<dbReference type="RefSeq" id="WP_132526795.1">
    <property type="nucleotide sequence ID" value="NZ_SMFV01000004.1"/>
</dbReference>
<dbReference type="EMBL" id="SMFV01000004">
    <property type="protein sequence ID" value="TCK03881.1"/>
    <property type="molecule type" value="Genomic_DNA"/>
</dbReference>
<name>A0A4R1GB21_9BACT</name>
<evidence type="ECO:0000313" key="4">
    <source>
        <dbReference type="Proteomes" id="UP000295777"/>
    </source>
</evidence>
<feature type="region of interest" description="Disordered" evidence="2">
    <location>
        <begin position="1"/>
        <end position="28"/>
    </location>
</feature>
<dbReference type="Proteomes" id="UP000295777">
    <property type="component" value="Unassembled WGS sequence"/>
</dbReference>
<sequence>MMIELEDFTPLLEPEEEKEKKQEKGKKLSVEEIESIYREKILELQRKHSLELEEAQRKGYEEGFRSGYEKAKGEILVEYEKKLKELEVRYREELNSLKLNLDAFQKELERKEKEILKRLESLFVSYVIEILEFLYISPANSSFVAEKVGEILKEFPDEELLQIEVGKKLAPFLESEKVKVSDSLGDNDFKISFKDFSIESRLKEKLALLREEIEREIKKSS</sequence>
<dbReference type="OrthoDB" id="15545at2"/>
<gene>
    <name evidence="3" type="ORF">CLV27_1195</name>
</gene>
<evidence type="ECO:0008006" key="5">
    <source>
        <dbReference type="Google" id="ProtNLM"/>
    </source>
</evidence>
<evidence type="ECO:0000256" key="2">
    <source>
        <dbReference type="SAM" id="MobiDB-lite"/>
    </source>
</evidence>
<evidence type="ECO:0000313" key="3">
    <source>
        <dbReference type="EMBL" id="TCK03881.1"/>
    </source>
</evidence>
<accession>A0A4R1GB21</accession>
<keyword evidence="1" id="KW-0175">Coiled coil</keyword>
<dbReference type="AlphaFoldDB" id="A0A4R1GB21"/>
<comment type="caution">
    <text evidence="3">The sequence shown here is derived from an EMBL/GenBank/DDBJ whole genome shotgun (WGS) entry which is preliminary data.</text>
</comment>
<feature type="compositionally biased region" description="Basic and acidic residues" evidence="2">
    <location>
        <begin position="17"/>
        <end position="28"/>
    </location>
</feature>
<keyword evidence="4" id="KW-1185">Reference proteome</keyword>
<reference evidence="3 4" key="1">
    <citation type="submission" date="2019-03" db="EMBL/GenBank/DDBJ databases">
        <title>Genomic Encyclopedia of Archaeal and Bacterial Type Strains, Phase II (KMG-II): from individual species to whole genera.</title>
        <authorList>
            <person name="Goeker M."/>
        </authorList>
    </citation>
    <scope>NUCLEOTIDE SEQUENCE [LARGE SCALE GENOMIC DNA]</scope>
    <source>
        <strain evidence="3 4">DSM 24425</strain>
    </source>
</reference>
<feature type="coiled-coil region" evidence="1">
    <location>
        <begin position="38"/>
        <end position="114"/>
    </location>
</feature>
<protein>
    <recommendedName>
        <fullName evidence="5">Flagellar assembly protein FliH</fullName>
    </recommendedName>
</protein>
<evidence type="ECO:0000256" key="1">
    <source>
        <dbReference type="SAM" id="Coils"/>
    </source>
</evidence>
<proteinExistence type="predicted"/>
<organism evidence="3 4">
    <name type="scientific">Phorcysia thermohydrogeniphila</name>
    <dbReference type="NCBI Taxonomy" id="936138"/>
    <lineage>
        <taxon>Bacteria</taxon>
        <taxon>Pseudomonadati</taxon>
        <taxon>Aquificota</taxon>
        <taxon>Aquificia</taxon>
        <taxon>Desulfurobacteriales</taxon>
        <taxon>Desulfurobacteriaceae</taxon>
        <taxon>Phorcysia</taxon>
    </lineage>
</organism>